<proteinExistence type="predicted"/>
<accession>A0A5N6PJR6</accession>
<evidence type="ECO:0000256" key="1">
    <source>
        <dbReference type="SAM" id="MobiDB-lite"/>
    </source>
</evidence>
<comment type="caution">
    <text evidence="2">The sequence shown here is derived from an EMBL/GenBank/DDBJ whole genome shotgun (WGS) entry which is preliminary data.</text>
</comment>
<gene>
    <name evidence="2" type="ORF">E3N88_09373</name>
</gene>
<feature type="region of interest" description="Disordered" evidence="1">
    <location>
        <begin position="31"/>
        <end position="60"/>
    </location>
</feature>
<organism evidence="2 3">
    <name type="scientific">Mikania micrantha</name>
    <name type="common">bitter vine</name>
    <dbReference type="NCBI Taxonomy" id="192012"/>
    <lineage>
        <taxon>Eukaryota</taxon>
        <taxon>Viridiplantae</taxon>
        <taxon>Streptophyta</taxon>
        <taxon>Embryophyta</taxon>
        <taxon>Tracheophyta</taxon>
        <taxon>Spermatophyta</taxon>
        <taxon>Magnoliopsida</taxon>
        <taxon>eudicotyledons</taxon>
        <taxon>Gunneridae</taxon>
        <taxon>Pentapetalae</taxon>
        <taxon>asterids</taxon>
        <taxon>campanulids</taxon>
        <taxon>Asterales</taxon>
        <taxon>Asteraceae</taxon>
        <taxon>Asteroideae</taxon>
        <taxon>Heliantheae alliance</taxon>
        <taxon>Eupatorieae</taxon>
        <taxon>Mikania</taxon>
    </lineage>
</organism>
<evidence type="ECO:0000313" key="3">
    <source>
        <dbReference type="Proteomes" id="UP000326396"/>
    </source>
</evidence>
<name>A0A5N6PJR6_9ASTR</name>
<dbReference type="Proteomes" id="UP000326396">
    <property type="component" value="Linkage Group LG12"/>
</dbReference>
<protein>
    <submittedName>
        <fullName evidence="2">Uncharacterized protein</fullName>
    </submittedName>
</protein>
<keyword evidence="3" id="KW-1185">Reference proteome</keyword>
<evidence type="ECO:0000313" key="2">
    <source>
        <dbReference type="EMBL" id="KAD6454667.1"/>
    </source>
</evidence>
<reference evidence="2 3" key="1">
    <citation type="submission" date="2019-05" db="EMBL/GenBank/DDBJ databases">
        <title>Mikania micrantha, genome provides insights into the molecular mechanism of rapid growth.</title>
        <authorList>
            <person name="Liu B."/>
        </authorList>
    </citation>
    <scope>NUCLEOTIDE SEQUENCE [LARGE SCALE GENOMIC DNA]</scope>
    <source>
        <strain evidence="2">NLD-2019</strain>
        <tissue evidence="2">Leaf</tissue>
    </source>
</reference>
<sequence>MRVEDDVTPPWSGIGDDPHCLGRHWAHPGRHLKGHLESRTPPSLCRRHPKRHSGVWDATGLSTDATQDATSCWNGYEWGG</sequence>
<dbReference type="EMBL" id="SZYD01000004">
    <property type="protein sequence ID" value="KAD6454667.1"/>
    <property type="molecule type" value="Genomic_DNA"/>
</dbReference>
<dbReference type="AlphaFoldDB" id="A0A5N6PJR6"/>